<sequence length="83" mass="8712">MAVGVDVRRDEDDGDRAVVTKRERDGGKGVMGSVGEEGDEGGVVACASTAGGGGRRGALAEKKIGVRNTPWRRRNTLVVCVWV</sequence>
<protein>
    <submittedName>
        <fullName evidence="2">Uncharacterized protein</fullName>
    </submittedName>
</protein>
<organism evidence="2 3">
    <name type="scientific">Tanacetum coccineum</name>
    <dbReference type="NCBI Taxonomy" id="301880"/>
    <lineage>
        <taxon>Eukaryota</taxon>
        <taxon>Viridiplantae</taxon>
        <taxon>Streptophyta</taxon>
        <taxon>Embryophyta</taxon>
        <taxon>Tracheophyta</taxon>
        <taxon>Spermatophyta</taxon>
        <taxon>Magnoliopsida</taxon>
        <taxon>eudicotyledons</taxon>
        <taxon>Gunneridae</taxon>
        <taxon>Pentapetalae</taxon>
        <taxon>asterids</taxon>
        <taxon>campanulids</taxon>
        <taxon>Asterales</taxon>
        <taxon>Asteraceae</taxon>
        <taxon>Asteroideae</taxon>
        <taxon>Anthemideae</taxon>
        <taxon>Anthemidinae</taxon>
        <taxon>Tanacetum</taxon>
    </lineage>
</organism>
<feature type="region of interest" description="Disordered" evidence="1">
    <location>
        <begin position="1"/>
        <end position="38"/>
    </location>
</feature>
<name>A0ABQ5H9J3_9ASTR</name>
<gene>
    <name evidence="2" type="ORF">Tco_1058244</name>
</gene>
<evidence type="ECO:0000313" key="2">
    <source>
        <dbReference type="EMBL" id="GJT83902.1"/>
    </source>
</evidence>
<accession>A0ABQ5H9J3</accession>
<reference evidence="2" key="1">
    <citation type="journal article" date="2022" name="Int. J. Mol. Sci.">
        <title>Draft Genome of Tanacetum Coccineum: Genomic Comparison of Closely Related Tanacetum-Family Plants.</title>
        <authorList>
            <person name="Yamashiro T."/>
            <person name="Shiraishi A."/>
            <person name="Nakayama K."/>
            <person name="Satake H."/>
        </authorList>
    </citation>
    <scope>NUCLEOTIDE SEQUENCE</scope>
</reference>
<evidence type="ECO:0000313" key="3">
    <source>
        <dbReference type="Proteomes" id="UP001151760"/>
    </source>
</evidence>
<feature type="compositionally biased region" description="Basic and acidic residues" evidence="1">
    <location>
        <begin position="1"/>
        <end position="27"/>
    </location>
</feature>
<reference evidence="2" key="2">
    <citation type="submission" date="2022-01" db="EMBL/GenBank/DDBJ databases">
        <authorList>
            <person name="Yamashiro T."/>
            <person name="Shiraishi A."/>
            <person name="Satake H."/>
            <person name="Nakayama K."/>
        </authorList>
    </citation>
    <scope>NUCLEOTIDE SEQUENCE</scope>
</reference>
<dbReference type="Proteomes" id="UP001151760">
    <property type="component" value="Unassembled WGS sequence"/>
</dbReference>
<dbReference type="EMBL" id="BQNB010019304">
    <property type="protein sequence ID" value="GJT83902.1"/>
    <property type="molecule type" value="Genomic_DNA"/>
</dbReference>
<evidence type="ECO:0000256" key="1">
    <source>
        <dbReference type="SAM" id="MobiDB-lite"/>
    </source>
</evidence>
<keyword evidence="3" id="KW-1185">Reference proteome</keyword>
<proteinExistence type="predicted"/>
<comment type="caution">
    <text evidence="2">The sequence shown here is derived from an EMBL/GenBank/DDBJ whole genome shotgun (WGS) entry which is preliminary data.</text>
</comment>